<sequence>QTALEQLSELRPAPSVGLQDVPRVSLAKHLFPDVLDRQLSERIQEAAATLQSDVDMEDEEENDSDGEDDNDSASRPRAGGVGKAETVLRFGCRVCVPDANDGPDSDAGAEGDAVCGAVSECVCARLCKNSFAWPGYLRYRL</sequence>
<evidence type="ECO:0000313" key="2">
    <source>
        <dbReference type="EMBL" id="GAT50284.1"/>
    </source>
</evidence>
<gene>
    <name evidence="2" type="ORF">MCHLO_07541</name>
</gene>
<feature type="compositionally biased region" description="Acidic residues" evidence="1">
    <location>
        <begin position="54"/>
        <end position="71"/>
    </location>
</feature>
<evidence type="ECO:0000256" key="1">
    <source>
        <dbReference type="SAM" id="MobiDB-lite"/>
    </source>
</evidence>
<dbReference type="EMBL" id="DF846353">
    <property type="protein sequence ID" value="GAT50284.1"/>
    <property type="molecule type" value="Genomic_DNA"/>
</dbReference>
<protein>
    <submittedName>
        <fullName evidence="2">Uncharacterized protein</fullName>
    </submittedName>
</protein>
<dbReference type="Proteomes" id="UP000815677">
    <property type="component" value="Unassembled WGS sequence"/>
</dbReference>
<feature type="region of interest" description="Disordered" evidence="1">
    <location>
        <begin position="46"/>
        <end position="82"/>
    </location>
</feature>
<proteinExistence type="predicted"/>
<reference evidence="2" key="1">
    <citation type="submission" date="2014-09" db="EMBL/GenBank/DDBJ databases">
        <title>Genome sequence of the luminous mushroom Mycena chlorophos for searching fungal bioluminescence genes.</title>
        <authorList>
            <person name="Tanaka Y."/>
            <person name="Kasuga D."/>
            <person name="Oba Y."/>
            <person name="Hase S."/>
            <person name="Sato K."/>
            <person name="Oba Y."/>
            <person name="Sakakibara Y."/>
        </authorList>
    </citation>
    <scope>NUCLEOTIDE SEQUENCE</scope>
</reference>
<organism evidence="2 3">
    <name type="scientific">Mycena chlorophos</name>
    <name type="common">Agaric fungus</name>
    <name type="synonym">Agaricus chlorophos</name>
    <dbReference type="NCBI Taxonomy" id="658473"/>
    <lineage>
        <taxon>Eukaryota</taxon>
        <taxon>Fungi</taxon>
        <taxon>Dikarya</taxon>
        <taxon>Basidiomycota</taxon>
        <taxon>Agaricomycotina</taxon>
        <taxon>Agaricomycetes</taxon>
        <taxon>Agaricomycetidae</taxon>
        <taxon>Agaricales</taxon>
        <taxon>Marasmiineae</taxon>
        <taxon>Mycenaceae</taxon>
        <taxon>Mycena</taxon>
    </lineage>
</organism>
<evidence type="ECO:0000313" key="3">
    <source>
        <dbReference type="Proteomes" id="UP000815677"/>
    </source>
</evidence>
<name>A0ABQ0LGM4_MYCCL</name>
<keyword evidence="3" id="KW-1185">Reference proteome</keyword>
<feature type="non-terminal residue" evidence="2">
    <location>
        <position position="1"/>
    </location>
</feature>
<accession>A0ABQ0LGM4</accession>
<feature type="region of interest" description="Disordered" evidence="1">
    <location>
        <begin position="1"/>
        <end position="22"/>
    </location>
</feature>